<organism evidence="1">
    <name type="scientific">Guillardia theta (strain CCMP2712)</name>
    <name type="common">Cryptophyte</name>
    <dbReference type="NCBI Taxonomy" id="905079"/>
    <lineage>
        <taxon>Eukaryota</taxon>
        <taxon>Cryptophyceae</taxon>
        <taxon>Pyrenomonadales</taxon>
        <taxon>Geminigeraceae</taxon>
        <taxon>Guillardia</taxon>
    </lineage>
</organism>
<dbReference type="EnsemblProtists" id="EKX47574">
    <property type="protein sequence ID" value="EKX47574"/>
    <property type="gene ID" value="GUITHDRAFT_137353"/>
</dbReference>
<reference evidence="1 3" key="1">
    <citation type="journal article" date="2012" name="Nature">
        <title>Algal genomes reveal evolutionary mosaicism and the fate of nucleomorphs.</title>
        <authorList>
            <consortium name="DOE Joint Genome Institute"/>
            <person name="Curtis B.A."/>
            <person name="Tanifuji G."/>
            <person name="Burki F."/>
            <person name="Gruber A."/>
            <person name="Irimia M."/>
            <person name="Maruyama S."/>
            <person name="Arias M.C."/>
            <person name="Ball S.G."/>
            <person name="Gile G.H."/>
            <person name="Hirakawa Y."/>
            <person name="Hopkins J.F."/>
            <person name="Kuo A."/>
            <person name="Rensing S.A."/>
            <person name="Schmutz J."/>
            <person name="Symeonidi A."/>
            <person name="Elias M."/>
            <person name="Eveleigh R.J."/>
            <person name="Herman E.K."/>
            <person name="Klute M.J."/>
            <person name="Nakayama T."/>
            <person name="Obornik M."/>
            <person name="Reyes-Prieto A."/>
            <person name="Armbrust E.V."/>
            <person name="Aves S.J."/>
            <person name="Beiko R.G."/>
            <person name="Coutinho P."/>
            <person name="Dacks J.B."/>
            <person name="Durnford D.G."/>
            <person name="Fast N.M."/>
            <person name="Green B.R."/>
            <person name="Grisdale C.J."/>
            <person name="Hempel F."/>
            <person name="Henrissat B."/>
            <person name="Hoppner M.P."/>
            <person name="Ishida K."/>
            <person name="Kim E."/>
            <person name="Koreny L."/>
            <person name="Kroth P.G."/>
            <person name="Liu Y."/>
            <person name="Malik S.B."/>
            <person name="Maier U.G."/>
            <person name="McRose D."/>
            <person name="Mock T."/>
            <person name="Neilson J.A."/>
            <person name="Onodera N.T."/>
            <person name="Poole A.M."/>
            <person name="Pritham E.J."/>
            <person name="Richards T.A."/>
            <person name="Rocap G."/>
            <person name="Roy S.W."/>
            <person name="Sarai C."/>
            <person name="Schaack S."/>
            <person name="Shirato S."/>
            <person name="Slamovits C.H."/>
            <person name="Spencer D.F."/>
            <person name="Suzuki S."/>
            <person name="Worden A.Z."/>
            <person name="Zauner S."/>
            <person name="Barry K."/>
            <person name="Bell C."/>
            <person name="Bharti A.K."/>
            <person name="Crow J.A."/>
            <person name="Grimwood J."/>
            <person name="Kramer R."/>
            <person name="Lindquist E."/>
            <person name="Lucas S."/>
            <person name="Salamov A."/>
            <person name="McFadden G.I."/>
            <person name="Lane C.E."/>
            <person name="Keeling P.J."/>
            <person name="Gray M.W."/>
            <person name="Grigoriev I.V."/>
            <person name="Archibald J.M."/>
        </authorList>
    </citation>
    <scope>NUCLEOTIDE SEQUENCE</scope>
    <source>
        <strain evidence="1 3">CCMP2712</strain>
    </source>
</reference>
<evidence type="ECO:0000313" key="1">
    <source>
        <dbReference type="EMBL" id="EKX47574.1"/>
    </source>
</evidence>
<dbReference type="Proteomes" id="UP000011087">
    <property type="component" value="Unassembled WGS sequence"/>
</dbReference>
<dbReference type="KEGG" id="gtt:GUITHDRAFT_137353"/>
<reference evidence="2" key="3">
    <citation type="submission" date="2016-03" db="UniProtKB">
        <authorList>
            <consortium name="EnsemblProtists"/>
        </authorList>
    </citation>
    <scope>IDENTIFICATION</scope>
</reference>
<name>L1JHF6_GUITC</name>
<dbReference type="GeneID" id="17304179"/>
<protein>
    <submittedName>
        <fullName evidence="1 2">Uncharacterized protein</fullName>
    </submittedName>
</protein>
<dbReference type="RefSeq" id="XP_005834554.1">
    <property type="nucleotide sequence ID" value="XM_005834497.1"/>
</dbReference>
<gene>
    <name evidence="1" type="ORF">GUITHDRAFT_137353</name>
</gene>
<proteinExistence type="predicted"/>
<evidence type="ECO:0000313" key="2">
    <source>
        <dbReference type="EnsemblProtists" id="EKX47574"/>
    </source>
</evidence>
<dbReference type="PaxDb" id="55529-EKX47574"/>
<keyword evidence="3" id="KW-1185">Reference proteome</keyword>
<dbReference type="AlphaFoldDB" id="L1JHF6"/>
<dbReference type="EMBL" id="JH992989">
    <property type="protein sequence ID" value="EKX47574.1"/>
    <property type="molecule type" value="Genomic_DNA"/>
</dbReference>
<sequence>MIPTAENSGTYSSILLQNEKASLGVKKDDHSNTHKKKSGSRCGGLLGTLLRRRIQRTERDLIPKVFRADECLDMNDDPCFFAAQTFEEMKPGNDEKSFEHVCESIDNHACSQPGSYFTSLFKSGESFKQALSASAQPWLPALPVAQDSIKYGERQPCTYMEMVQKQSGYAVKTEDPLIDLNSKQAFAGAHPYLTMAREDVSERTCREEEDCESSDLYSTSSSCSPAPSSFNSAETRGIEFPSVEELTQMSQTSRSLWSCFIEQHHKYKKIDFVNTELEAVDVLNQDVSVEIASNPVDQSNRLEDGCLSTEVLADALQTSDPLFASSEESSEESMLWVAPHHEQTFECDSEWSAINL</sequence>
<reference evidence="3" key="2">
    <citation type="submission" date="2012-11" db="EMBL/GenBank/DDBJ databases">
        <authorList>
            <person name="Kuo A."/>
            <person name="Curtis B.A."/>
            <person name="Tanifuji G."/>
            <person name="Burki F."/>
            <person name="Gruber A."/>
            <person name="Irimia M."/>
            <person name="Maruyama S."/>
            <person name="Arias M.C."/>
            <person name="Ball S.G."/>
            <person name="Gile G.H."/>
            <person name="Hirakawa Y."/>
            <person name="Hopkins J.F."/>
            <person name="Rensing S.A."/>
            <person name="Schmutz J."/>
            <person name="Symeonidi A."/>
            <person name="Elias M."/>
            <person name="Eveleigh R.J."/>
            <person name="Herman E.K."/>
            <person name="Klute M.J."/>
            <person name="Nakayama T."/>
            <person name="Obornik M."/>
            <person name="Reyes-Prieto A."/>
            <person name="Armbrust E.V."/>
            <person name="Aves S.J."/>
            <person name="Beiko R.G."/>
            <person name="Coutinho P."/>
            <person name="Dacks J.B."/>
            <person name="Durnford D.G."/>
            <person name="Fast N.M."/>
            <person name="Green B.R."/>
            <person name="Grisdale C."/>
            <person name="Hempe F."/>
            <person name="Henrissat B."/>
            <person name="Hoppner M.P."/>
            <person name="Ishida K.-I."/>
            <person name="Kim E."/>
            <person name="Koreny L."/>
            <person name="Kroth P.G."/>
            <person name="Liu Y."/>
            <person name="Malik S.-B."/>
            <person name="Maier U.G."/>
            <person name="McRose D."/>
            <person name="Mock T."/>
            <person name="Neilson J.A."/>
            <person name="Onodera N.T."/>
            <person name="Poole A.M."/>
            <person name="Pritham E.J."/>
            <person name="Richards T.A."/>
            <person name="Rocap G."/>
            <person name="Roy S.W."/>
            <person name="Sarai C."/>
            <person name="Schaack S."/>
            <person name="Shirato S."/>
            <person name="Slamovits C.H."/>
            <person name="Spencer D.F."/>
            <person name="Suzuki S."/>
            <person name="Worden A.Z."/>
            <person name="Zauner S."/>
            <person name="Barry K."/>
            <person name="Bell C."/>
            <person name="Bharti A.K."/>
            <person name="Crow J.A."/>
            <person name="Grimwood J."/>
            <person name="Kramer R."/>
            <person name="Lindquist E."/>
            <person name="Lucas S."/>
            <person name="Salamov A."/>
            <person name="McFadden G.I."/>
            <person name="Lane C.E."/>
            <person name="Keeling P.J."/>
            <person name="Gray M.W."/>
            <person name="Grigoriev I.V."/>
            <person name="Archibald J.M."/>
        </authorList>
    </citation>
    <scope>NUCLEOTIDE SEQUENCE</scope>
    <source>
        <strain evidence="3">CCMP2712</strain>
    </source>
</reference>
<dbReference type="HOGENOM" id="CLU_779499_0_0_1"/>
<accession>L1JHF6</accession>
<evidence type="ECO:0000313" key="3">
    <source>
        <dbReference type="Proteomes" id="UP000011087"/>
    </source>
</evidence>